<reference evidence="1 2" key="1">
    <citation type="submission" date="2018-08" db="EMBL/GenBank/DDBJ databases">
        <title>Genomic investigation of the strawberry pathogen Phytophthora fragariae indicates pathogenicity is determined by transcriptional variation in three key races.</title>
        <authorList>
            <person name="Adams T.M."/>
            <person name="Armitage A.D."/>
            <person name="Sobczyk M.K."/>
            <person name="Bates H.J."/>
            <person name="Dunwell J.M."/>
            <person name="Nellist C.F."/>
            <person name="Harrison R.J."/>
        </authorList>
    </citation>
    <scope>NUCLEOTIDE SEQUENCE [LARGE SCALE GENOMIC DNA]</scope>
    <source>
        <strain evidence="1 2">SCRP333</strain>
    </source>
</reference>
<keyword evidence="2" id="KW-1185">Reference proteome</keyword>
<comment type="caution">
    <text evidence="1">The sequence shown here is derived from an EMBL/GenBank/DDBJ whole genome shotgun (WGS) entry which is preliminary data.</text>
</comment>
<dbReference type="EMBL" id="QXFT01003998">
    <property type="protein sequence ID" value="KAE9280990.1"/>
    <property type="molecule type" value="Genomic_DNA"/>
</dbReference>
<organism evidence="1 2">
    <name type="scientific">Phytophthora rubi</name>
    <dbReference type="NCBI Taxonomy" id="129364"/>
    <lineage>
        <taxon>Eukaryota</taxon>
        <taxon>Sar</taxon>
        <taxon>Stramenopiles</taxon>
        <taxon>Oomycota</taxon>
        <taxon>Peronosporomycetes</taxon>
        <taxon>Peronosporales</taxon>
        <taxon>Peronosporaceae</taxon>
        <taxon>Phytophthora</taxon>
    </lineage>
</organism>
<dbReference type="AlphaFoldDB" id="A0A6A4C0K2"/>
<proteinExistence type="predicted"/>
<gene>
    <name evidence="1" type="ORF">PR003_g27801</name>
</gene>
<protein>
    <submittedName>
        <fullName evidence="1">Uncharacterized protein</fullName>
    </submittedName>
</protein>
<evidence type="ECO:0000313" key="2">
    <source>
        <dbReference type="Proteomes" id="UP000434957"/>
    </source>
</evidence>
<sequence length="93" mass="9930">MKTKSARTRTSQASWALTTVLRSLGSSASSFSICAYSFYSHSSSMQSSGGPTCCARFLGLRREWREAKRVTRLGKPPLGGECCSSERGIGGSA</sequence>
<evidence type="ECO:0000313" key="1">
    <source>
        <dbReference type="EMBL" id="KAE9280990.1"/>
    </source>
</evidence>
<name>A0A6A4C0K2_9STRA</name>
<accession>A0A6A4C0K2</accession>
<dbReference type="Proteomes" id="UP000434957">
    <property type="component" value="Unassembled WGS sequence"/>
</dbReference>